<name>A0A7X1F8B6_9SPHN</name>
<dbReference type="Proteomes" id="UP000520156">
    <property type="component" value="Unassembled WGS sequence"/>
</dbReference>
<reference evidence="2 3" key="1">
    <citation type="submission" date="2020-08" db="EMBL/GenBank/DDBJ databases">
        <title>The genome sequence of Novosphingobium flavum 4Y4.</title>
        <authorList>
            <person name="Liu Y."/>
        </authorList>
    </citation>
    <scope>NUCLEOTIDE SEQUENCE [LARGE SCALE GENOMIC DNA]</scope>
    <source>
        <strain evidence="2 3">4Y4</strain>
    </source>
</reference>
<accession>A0A7X1F8B6</accession>
<comment type="caution">
    <text evidence="2">The sequence shown here is derived from an EMBL/GenBank/DDBJ whole genome shotgun (WGS) entry which is preliminary data.</text>
</comment>
<feature type="transmembrane region" description="Helical" evidence="1">
    <location>
        <begin position="97"/>
        <end position="118"/>
    </location>
</feature>
<keyword evidence="1" id="KW-0472">Membrane</keyword>
<evidence type="ECO:0000256" key="1">
    <source>
        <dbReference type="SAM" id="Phobius"/>
    </source>
</evidence>
<dbReference type="RefSeq" id="WP_185683659.1">
    <property type="nucleotide sequence ID" value="NZ_JACLAU010000016.1"/>
</dbReference>
<feature type="transmembrane region" description="Helical" evidence="1">
    <location>
        <begin position="64"/>
        <end position="85"/>
    </location>
</feature>
<organism evidence="2 3">
    <name type="scientific">Novosphingobium aerophilum</name>
    <dbReference type="NCBI Taxonomy" id="2839843"/>
    <lineage>
        <taxon>Bacteria</taxon>
        <taxon>Pseudomonadati</taxon>
        <taxon>Pseudomonadota</taxon>
        <taxon>Alphaproteobacteria</taxon>
        <taxon>Sphingomonadales</taxon>
        <taxon>Sphingomonadaceae</taxon>
        <taxon>Novosphingobium</taxon>
    </lineage>
</organism>
<keyword evidence="3" id="KW-1185">Reference proteome</keyword>
<evidence type="ECO:0000313" key="2">
    <source>
        <dbReference type="EMBL" id="MBC2652243.1"/>
    </source>
</evidence>
<sequence>MTVGEDRKMPHWYLATLPLVLSLSSAFARSQGLTLDMISHVTAALCTLYGAGILVLYHRGKAWTWLALAGCAAVSIGLCVAIRHPRPSFLLNSLVDLLTFALASTVVASVFLLLNLPASDAGQRAHRRKIARVPAIALALLVAVLGLGPLTLTV</sequence>
<evidence type="ECO:0000313" key="3">
    <source>
        <dbReference type="Proteomes" id="UP000520156"/>
    </source>
</evidence>
<protein>
    <submittedName>
        <fullName evidence="2">Uncharacterized protein</fullName>
    </submittedName>
</protein>
<feature type="transmembrane region" description="Helical" evidence="1">
    <location>
        <begin position="38"/>
        <end position="57"/>
    </location>
</feature>
<dbReference type="AlphaFoldDB" id="A0A7X1F8B6"/>
<gene>
    <name evidence="2" type="ORF">H7F49_11040</name>
</gene>
<feature type="transmembrane region" description="Helical" evidence="1">
    <location>
        <begin position="130"/>
        <end position="152"/>
    </location>
</feature>
<keyword evidence="1" id="KW-0812">Transmembrane</keyword>
<proteinExistence type="predicted"/>
<dbReference type="EMBL" id="JACLAU010000016">
    <property type="protein sequence ID" value="MBC2652243.1"/>
    <property type="molecule type" value="Genomic_DNA"/>
</dbReference>
<keyword evidence="1" id="KW-1133">Transmembrane helix</keyword>